<evidence type="ECO:0000256" key="5">
    <source>
        <dbReference type="SAM" id="MobiDB-lite"/>
    </source>
</evidence>
<feature type="transmembrane region" description="Helical" evidence="6">
    <location>
        <begin position="193"/>
        <end position="220"/>
    </location>
</feature>
<name>A0A0G4EK02_VITBC</name>
<feature type="transmembrane region" description="Helical" evidence="6">
    <location>
        <begin position="6"/>
        <end position="27"/>
    </location>
</feature>
<dbReference type="PANTHER" id="PTHR31652:SF0">
    <property type="entry name" value="LIMR FAMILY PROTEIN DDB_G0283707-RELATED"/>
    <property type="match status" value="1"/>
</dbReference>
<dbReference type="VEuPathDB" id="CryptoDB:Vbra_12345"/>
<organism evidence="7 8">
    <name type="scientific">Vitrella brassicaformis (strain CCMP3155)</name>
    <dbReference type="NCBI Taxonomy" id="1169540"/>
    <lineage>
        <taxon>Eukaryota</taxon>
        <taxon>Sar</taxon>
        <taxon>Alveolata</taxon>
        <taxon>Colpodellida</taxon>
        <taxon>Vitrellaceae</taxon>
        <taxon>Vitrella</taxon>
    </lineage>
</organism>
<evidence type="ECO:0000256" key="3">
    <source>
        <dbReference type="ARBA" id="ARBA00022989"/>
    </source>
</evidence>
<accession>A0A0G4EK02</accession>
<dbReference type="PhylomeDB" id="A0A0G4EK02"/>
<sequence length="542" mass="61216">MDLFILFTVLAFVVIFILTNLKLLYYYEHPDDRSIGQAVLCKIMVVVGLLLAWLLILLLPIDVYNSRPAFSSCLFGGSDCPRLDMKWFWSGMYICIAVFVTVFLPFATFYYEADTDQRVTKCKPWQSALFYMGFTIVIVAAIVGISFALLSKASIPVKSIECDRAVAADSSEAPSVCSKAKDAVLEVNVSFEIYLIGIMCFVGWFLFALFGGIGLTAIPLDLILSYIDRPTAMDLSKFSARKKLLGEKATNLRQIGEDLKGKELDLRSKTGWSSRKEKAALSQEYNKFKQAVYLLEREWAHLEISLKEKGENPVISIAKLVLGILCAILSVLWLLHILLYNIVSRLTGDLVPITAFFNDILIAMERTGFFMLSLAAYAILVVYLMACVVKGCFKFGMRIFFLFPIHPMKPHETHMNTFLFNVMLILISAGAIVQFSQDAFAEYARLTDADVIFSAQIRHLKFFKYFFANNVFIYILLAWSLVTMIYLLMRPRDTPAFDLNPRKMNEHQAINLEKQVEKNQKKAAARLMGKGGGGPKRGRPQV</sequence>
<evidence type="ECO:0000256" key="4">
    <source>
        <dbReference type="ARBA" id="ARBA00023136"/>
    </source>
</evidence>
<feature type="transmembrane region" description="Helical" evidence="6">
    <location>
        <begin position="39"/>
        <end position="61"/>
    </location>
</feature>
<evidence type="ECO:0000256" key="2">
    <source>
        <dbReference type="ARBA" id="ARBA00022692"/>
    </source>
</evidence>
<feature type="transmembrane region" description="Helical" evidence="6">
    <location>
        <begin position="87"/>
        <end position="107"/>
    </location>
</feature>
<feature type="transmembrane region" description="Helical" evidence="6">
    <location>
        <begin position="471"/>
        <end position="489"/>
    </location>
</feature>
<dbReference type="InterPro" id="IPR006876">
    <property type="entry name" value="LMBR1-like_membr_prot"/>
</dbReference>
<evidence type="ECO:0000256" key="6">
    <source>
        <dbReference type="SAM" id="Phobius"/>
    </source>
</evidence>
<keyword evidence="4 6" id="KW-0472">Membrane</keyword>
<dbReference type="GO" id="GO:0016020">
    <property type="term" value="C:membrane"/>
    <property type="evidence" value="ECO:0007669"/>
    <property type="project" value="UniProtKB-SubCell"/>
</dbReference>
<evidence type="ECO:0008006" key="9">
    <source>
        <dbReference type="Google" id="ProtNLM"/>
    </source>
</evidence>
<dbReference type="AlphaFoldDB" id="A0A0G4EK02"/>
<reference evidence="7 8" key="1">
    <citation type="submission" date="2014-11" db="EMBL/GenBank/DDBJ databases">
        <authorList>
            <person name="Zhu J."/>
            <person name="Qi W."/>
            <person name="Song R."/>
        </authorList>
    </citation>
    <scope>NUCLEOTIDE SEQUENCE [LARGE SCALE GENOMIC DNA]</scope>
</reference>
<dbReference type="InParanoid" id="A0A0G4EK02"/>
<feature type="transmembrane region" description="Helical" evidence="6">
    <location>
        <begin position="317"/>
        <end position="343"/>
    </location>
</feature>
<evidence type="ECO:0000313" key="8">
    <source>
        <dbReference type="Proteomes" id="UP000041254"/>
    </source>
</evidence>
<dbReference type="OrthoDB" id="73273at2759"/>
<feature type="transmembrane region" description="Helical" evidence="6">
    <location>
        <begin position="374"/>
        <end position="397"/>
    </location>
</feature>
<evidence type="ECO:0000256" key="1">
    <source>
        <dbReference type="ARBA" id="ARBA00004141"/>
    </source>
</evidence>
<dbReference type="OMA" id="KSAMCWV"/>
<protein>
    <recommendedName>
        <fullName evidence="9">LMBR1-like conserved region-containing protein</fullName>
    </recommendedName>
</protein>
<keyword evidence="2 6" id="KW-0812">Transmembrane</keyword>
<dbReference type="STRING" id="1169540.A0A0G4EK02"/>
<comment type="subcellular location">
    <subcellularLocation>
        <location evidence="1">Membrane</location>
        <topology evidence="1">Multi-pass membrane protein</topology>
    </subcellularLocation>
</comment>
<proteinExistence type="predicted"/>
<feature type="transmembrane region" description="Helical" evidence="6">
    <location>
        <begin position="128"/>
        <end position="150"/>
    </location>
</feature>
<keyword evidence="8" id="KW-1185">Reference proteome</keyword>
<dbReference type="Pfam" id="PF04791">
    <property type="entry name" value="LMBR1"/>
    <property type="match status" value="2"/>
</dbReference>
<keyword evidence="3 6" id="KW-1133">Transmembrane helix</keyword>
<evidence type="ECO:0000313" key="7">
    <source>
        <dbReference type="EMBL" id="CEL97760.1"/>
    </source>
</evidence>
<feature type="region of interest" description="Disordered" evidence="5">
    <location>
        <begin position="523"/>
        <end position="542"/>
    </location>
</feature>
<dbReference type="EMBL" id="CDMY01000255">
    <property type="protein sequence ID" value="CEL97760.1"/>
    <property type="molecule type" value="Genomic_DNA"/>
</dbReference>
<dbReference type="PANTHER" id="PTHR31652">
    <property type="entry name" value="LIMR FAMILY PROTEIN DDB_G0283707-RELATED"/>
    <property type="match status" value="1"/>
</dbReference>
<dbReference type="Proteomes" id="UP000041254">
    <property type="component" value="Unassembled WGS sequence"/>
</dbReference>
<gene>
    <name evidence="7" type="ORF">Vbra_12345</name>
</gene>
<feature type="transmembrane region" description="Helical" evidence="6">
    <location>
        <begin position="418"/>
        <end position="436"/>
    </location>
</feature>